<dbReference type="PANTHER" id="PTHR31100:SF63">
    <property type="entry name" value="AT-HOOK MOTIF NUCLEAR-LOCALIZED PROTEIN"/>
    <property type="match status" value="1"/>
</dbReference>
<keyword evidence="3" id="KW-1185">Reference proteome</keyword>
<dbReference type="GO" id="GO:0003700">
    <property type="term" value="F:DNA-binding transcription factor activity"/>
    <property type="evidence" value="ECO:0007669"/>
    <property type="project" value="TreeGrafter"/>
</dbReference>
<dbReference type="InterPro" id="IPR014476">
    <property type="entry name" value="AHL15-29"/>
</dbReference>
<dbReference type="PANTHER" id="PTHR31100">
    <property type="entry name" value="AT-HOOK MOTIF NUCLEAR-LOCALIZED PROTEIN 15"/>
    <property type="match status" value="1"/>
</dbReference>
<reference evidence="2" key="1">
    <citation type="journal article" date="2023" name="Nat. Commun.">
        <title>Diploid and tetraploid genomes of Acorus and the evolution of monocots.</title>
        <authorList>
            <person name="Ma L."/>
            <person name="Liu K.W."/>
            <person name="Li Z."/>
            <person name="Hsiao Y.Y."/>
            <person name="Qi Y."/>
            <person name="Fu T."/>
            <person name="Tang G.D."/>
            <person name="Zhang D."/>
            <person name="Sun W.H."/>
            <person name="Liu D.K."/>
            <person name="Li Y."/>
            <person name="Chen G.Z."/>
            <person name="Liu X.D."/>
            <person name="Liao X.Y."/>
            <person name="Jiang Y.T."/>
            <person name="Yu X."/>
            <person name="Hao Y."/>
            <person name="Huang J."/>
            <person name="Zhao X.W."/>
            <person name="Ke S."/>
            <person name="Chen Y.Y."/>
            <person name="Wu W.L."/>
            <person name="Hsu J.L."/>
            <person name="Lin Y.F."/>
            <person name="Huang M.D."/>
            <person name="Li C.Y."/>
            <person name="Huang L."/>
            <person name="Wang Z.W."/>
            <person name="Zhao X."/>
            <person name="Zhong W.Y."/>
            <person name="Peng D.H."/>
            <person name="Ahmad S."/>
            <person name="Lan S."/>
            <person name="Zhang J.S."/>
            <person name="Tsai W.C."/>
            <person name="Van de Peer Y."/>
            <person name="Liu Z.J."/>
        </authorList>
    </citation>
    <scope>NUCLEOTIDE SEQUENCE</scope>
    <source>
        <strain evidence="2">SCP</strain>
    </source>
</reference>
<evidence type="ECO:0000313" key="3">
    <source>
        <dbReference type="Proteomes" id="UP001179952"/>
    </source>
</evidence>
<dbReference type="EMBL" id="JAUJYN010000009">
    <property type="protein sequence ID" value="KAK1262994.1"/>
    <property type="molecule type" value="Genomic_DNA"/>
</dbReference>
<sequence length="121" mass="12371">MDSDATMRPAVLELAGGTNVVNAVSAFRSRGRLDISILSGSGAVSNVTLCHPPLPPLFSSSTAASTFSPSPEPSSPPPSSVVKLAPSLAISLTGRHVNGSGPGRVGVDPDPTRDKTRRVRV</sequence>
<organism evidence="2 3">
    <name type="scientific">Acorus gramineus</name>
    <name type="common">Dwarf sweet flag</name>
    <dbReference type="NCBI Taxonomy" id="55184"/>
    <lineage>
        <taxon>Eukaryota</taxon>
        <taxon>Viridiplantae</taxon>
        <taxon>Streptophyta</taxon>
        <taxon>Embryophyta</taxon>
        <taxon>Tracheophyta</taxon>
        <taxon>Spermatophyta</taxon>
        <taxon>Magnoliopsida</taxon>
        <taxon>Liliopsida</taxon>
        <taxon>Acoraceae</taxon>
        <taxon>Acorus</taxon>
    </lineage>
</organism>
<evidence type="ECO:0008006" key="4">
    <source>
        <dbReference type="Google" id="ProtNLM"/>
    </source>
</evidence>
<gene>
    <name evidence="2" type="ORF">QJS04_geneDACA011953</name>
</gene>
<evidence type="ECO:0000256" key="1">
    <source>
        <dbReference type="SAM" id="MobiDB-lite"/>
    </source>
</evidence>
<feature type="compositionally biased region" description="Pro residues" evidence="1">
    <location>
        <begin position="70"/>
        <end position="79"/>
    </location>
</feature>
<evidence type="ECO:0000313" key="2">
    <source>
        <dbReference type="EMBL" id="KAK1262994.1"/>
    </source>
</evidence>
<reference evidence="2" key="2">
    <citation type="submission" date="2023-06" db="EMBL/GenBank/DDBJ databases">
        <authorList>
            <person name="Ma L."/>
            <person name="Liu K.-W."/>
            <person name="Li Z."/>
            <person name="Hsiao Y.-Y."/>
            <person name="Qi Y."/>
            <person name="Fu T."/>
            <person name="Tang G."/>
            <person name="Zhang D."/>
            <person name="Sun W.-H."/>
            <person name="Liu D.-K."/>
            <person name="Li Y."/>
            <person name="Chen G.-Z."/>
            <person name="Liu X.-D."/>
            <person name="Liao X.-Y."/>
            <person name="Jiang Y.-T."/>
            <person name="Yu X."/>
            <person name="Hao Y."/>
            <person name="Huang J."/>
            <person name="Zhao X.-W."/>
            <person name="Ke S."/>
            <person name="Chen Y.-Y."/>
            <person name="Wu W.-L."/>
            <person name="Hsu J.-L."/>
            <person name="Lin Y.-F."/>
            <person name="Huang M.-D."/>
            <person name="Li C.-Y."/>
            <person name="Huang L."/>
            <person name="Wang Z.-W."/>
            <person name="Zhao X."/>
            <person name="Zhong W.-Y."/>
            <person name="Peng D.-H."/>
            <person name="Ahmad S."/>
            <person name="Lan S."/>
            <person name="Zhang J.-S."/>
            <person name="Tsai W.-C."/>
            <person name="Van De Peer Y."/>
            <person name="Liu Z.-J."/>
        </authorList>
    </citation>
    <scope>NUCLEOTIDE SEQUENCE</scope>
    <source>
        <strain evidence="2">SCP</strain>
        <tissue evidence="2">Leaves</tissue>
    </source>
</reference>
<feature type="region of interest" description="Disordered" evidence="1">
    <location>
        <begin position="58"/>
        <end position="121"/>
    </location>
</feature>
<comment type="caution">
    <text evidence="2">The sequence shown here is derived from an EMBL/GenBank/DDBJ whole genome shotgun (WGS) entry which is preliminary data.</text>
</comment>
<feature type="compositionally biased region" description="Low complexity" evidence="1">
    <location>
        <begin position="58"/>
        <end position="69"/>
    </location>
</feature>
<accession>A0AAV9AFB8</accession>
<name>A0AAV9AFB8_ACOGR</name>
<dbReference type="Proteomes" id="UP001179952">
    <property type="component" value="Unassembled WGS sequence"/>
</dbReference>
<dbReference type="GO" id="GO:0005634">
    <property type="term" value="C:nucleus"/>
    <property type="evidence" value="ECO:0007669"/>
    <property type="project" value="TreeGrafter"/>
</dbReference>
<dbReference type="AlphaFoldDB" id="A0AAV9AFB8"/>
<dbReference type="GO" id="GO:0003680">
    <property type="term" value="F:minor groove of adenine-thymine-rich DNA binding"/>
    <property type="evidence" value="ECO:0007669"/>
    <property type="project" value="InterPro"/>
</dbReference>
<protein>
    <recommendedName>
        <fullName evidence="4">PPC domain-containing protein</fullName>
    </recommendedName>
</protein>
<proteinExistence type="predicted"/>
<dbReference type="SUPFAM" id="SSF117856">
    <property type="entry name" value="AF0104/ALDC/Ptd012-like"/>
    <property type="match status" value="1"/>
</dbReference>